<protein>
    <submittedName>
        <fullName evidence="2">Type IV secretory system conjugative DNA transfer family protein</fullName>
    </submittedName>
</protein>
<feature type="region of interest" description="Disordered" evidence="1">
    <location>
        <begin position="24"/>
        <end position="45"/>
    </location>
</feature>
<evidence type="ECO:0000256" key="1">
    <source>
        <dbReference type="SAM" id="MobiDB-lite"/>
    </source>
</evidence>
<dbReference type="Pfam" id="PF16932">
    <property type="entry name" value="T4SS_TraI"/>
    <property type="match status" value="1"/>
</dbReference>
<keyword evidence="3" id="KW-1185">Reference proteome</keyword>
<dbReference type="Proteomes" id="UP001529369">
    <property type="component" value="Unassembled WGS sequence"/>
</dbReference>
<proteinExistence type="predicted"/>
<organism evidence="2 3">
    <name type="scientific">Paeniroseomonas aquatica</name>
    <dbReference type="NCBI Taxonomy" id="373043"/>
    <lineage>
        <taxon>Bacteria</taxon>
        <taxon>Pseudomonadati</taxon>
        <taxon>Pseudomonadota</taxon>
        <taxon>Alphaproteobacteria</taxon>
        <taxon>Acetobacterales</taxon>
        <taxon>Acetobacteraceae</taxon>
        <taxon>Paeniroseomonas</taxon>
    </lineage>
</organism>
<comment type="caution">
    <text evidence="2">The sequence shown here is derived from an EMBL/GenBank/DDBJ whole genome shotgun (WGS) entry which is preliminary data.</text>
</comment>
<gene>
    <name evidence="2" type="ORF">QWZ14_01765</name>
</gene>
<dbReference type="EMBL" id="JAUFPN010000015">
    <property type="protein sequence ID" value="MDN3563103.1"/>
    <property type="molecule type" value="Genomic_DNA"/>
</dbReference>
<evidence type="ECO:0000313" key="3">
    <source>
        <dbReference type="Proteomes" id="UP001529369"/>
    </source>
</evidence>
<reference evidence="3" key="1">
    <citation type="journal article" date="2019" name="Int. J. Syst. Evol. Microbiol.">
        <title>The Global Catalogue of Microorganisms (GCM) 10K type strain sequencing project: providing services to taxonomists for standard genome sequencing and annotation.</title>
        <authorList>
            <consortium name="The Broad Institute Genomics Platform"/>
            <consortium name="The Broad Institute Genome Sequencing Center for Infectious Disease"/>
            <person name="Wu L."/>
            <person name="Ma J."/>
        </authorList>
    </citation>
    <scope>NUCLEOTIDE SEQUENCE [LARGE SCALE GENOMIC DNA]</scope>
    <source>
        <strain evidence="3">CECT 7131</strain>
    </source>
</reference>
<accession>A0ABT8A072</accession>
<dbReference type="InterPro" id="IPR031618">
    <property type="entry name" value="T4SS_TraI"/>
</dbReference>
<evidence type="ECO:0000313" key="2">
    <source>
        <dbReference type="EMBL" id="MDN3563103.1"/>
    </source>
</evidence>
<name>A0ABT8A072_9PROT</name>
<sequence>MGITGAPVPPMPDASEIERALKTLGRGTNSPITGASRSGQVTGGTRLPSLEALQGLRASELPGEGAEGLKLQGICQEGKRLGASGGLAARSSAIVELLRRYEDRLDLAFDFEPLMLPASGRIRMRPPVVTEAQLSVALSDDGQAARETGRIYQITRRATLSAGKPNWRSYLVPVFSPPTMSPESLRPRTDKEAVAWDRCVAQGWADGERMAVENFRDGLGNLERDMIGMGRFLVLLRAGLVEPPRVAMRHIRVQGGGNDMRLNDTQLNITGGARLNSNQGRWRETPQIAPGGPIGTVIR</sequence>
<feature type="compositionally biased region" description="Polar residues" evidence="1">
    <location>
        <begin position="26"/>
        <end position="40"/>
    </location>
</feature>